<feature type="compositionally biased region" description="Basic and acidic residues" evidence="1">
    <location>
        <begin position="421"/>
        <end position="430"/>
    </location>
</feature>
<sequence>MAQQTLTRGTVRRRARLPRRLALLMRPELPSLAQEIIDEVRRSIPEYGRPLKGPYVEALRIGVERALTDFVDRVANPLEPNERHHETYRRLGRFEAQEGRTLDTLQAALRIGAQVAWRRIMKVGPRRRVSPEVMAQLADALFAYIDELAALALEGYMDARPDGEAEAHRRRLLELLLRRDGSSRVLTEAAERAGWTIPEEATAVVAPPGARYVRAALDEDVLADLTATQPFLIVPGKPTQERRRSLHRVLPDGQIVVGLTVPTPSVADSLRWARCALGLVETGVLGDAPVTDCEEHLITLWLLSDQALIDQLASRHLGEMDAFSARQRDRLLETLRAWLVTRGTANDIAKELGIHPQTVRYRMRQVDGVLGERLTDAEARFAIEAVLRAKQLRERAAAPPGAESGRDEAAPRKQSSNDNRPGADRREMST</sequence>
<evidence type="ECO:0000259" key="2">
    <source>
        <dbReference type="Pfam" id="PF13556"/>
    </source>
</evidence>
<dbReference type="RefSeq" id="WP_371947992.1">
    <property type="nucleotide sequence ID" value="NZ_JAXCEI010000002.1"/>
</dbReference>
<evidence type="ECO:0000313" key="5">
    <source>
        <dbReference type="Proteomes" id="UP001569963"/>
    </source>
</evidence>
<evidence type="ECO:0000259" key="3">
    <source>
        <dbReference type="Pfam" id="PF25906"/>
    </source>
</evidence>
<evidence type="ECO:0000313" key="4">
    <source>
        <dbReference type="EMBL" id="MFA1538576.1"/>
    </source>
</evidence>
<feature type="region of interest" description="Disordered" evidence="1">
    <location>
        <begin position="393"/>
        <end position="430"/>
    </location>
</feature>
<comment type="caution">
    <text evidence="4">The sequence shown here is derived from an EMBL/GenBank/DDBJ whole genome shotgun (WGS) entry which is preliminary data.</text>
</comment>
<dbReference type="InterPro" id="IPR025736">
    <property type="entry name" value="PucR_C-HTH_dom"/>
</dbReference>
<reference evidence="4 5" key="1">
    <citation type="submission" date="2023-11" db="EMBL/GenBank/DDBJ databases">
        <title>Actinomadura monticuli sp. nov., isolated from volcanic ash.</title>
        <authorList>
            <person name="Lee S.D."/>
            <person name="Yang H."/>
            <person name="Kim I.S."/>
        </authorList>
    </citation>
    <scope>NUCLEOTIDE SEQUENCE [LARGE SCALE GENOMIC DNA]</scope>
    <source>
        <strain evidence="4 5">DLS-62</strain>
    </source>
</reference>
<dbReference type="PANTHER" id="PTHR33744:SF1">
    <property type="entry name" value="DNA-BINDING TRANSCRIPTIONAL ACTIVATOR ADER"/>
    <property type="match status" value="1"/>
</dbReference>
<dbReference type="EMBL" id="JAXCEI010000002">
    <property type="protein sequence ID" value="MFA1538576.1"/>
    <property type="molecule type" value="Genomic_DNA"/>
</dbReference>
<dbReference type="PANTHER" id="PTHR33744">
    <property type="entry name" value="CARBOHYDRATE DIACID REGULATOR"/>
    <property type="match status" value="1"/>
</dbReference>
<organism evidence="4 5">
    <name type="scientific">Actinomadura monticuli</name>
    <dbReference type="NCBI Taxonomy" id="3097367"/>
    <lineage>
        <taxon>Bacteria</taxon>
        <taxon>Bacillati</taxon>
        <taxon>Actinomycetota</taxon>
        <taxon>Actinomycetes</taxon>
        <taxon>Streptosporangiales</taxon>
        <taxon>Thermomonosporaceae</taxon>
        <taxon>Actinomadura</taxon>
    </lineage>
</organism>
<dbReference type="InterPro" id="IPR058663">
    <property type="entry name" value="PucR-like_N"/>
</dbReference>
<dbReference type="Gene3D" id="1.10.10.2840">
    <property type="entry name" value="PucR C-terminal helix-turn-helix domain"/>
    <property type="match status" value="1"/>
</dbReference>
<proteinExistence type="predicted"/>
<name>A0ABV4Q7E5_9ACTN</name>
<feature type="domain" description="PucR C-terminal helix-turn-helix" evidence="2">
    <location>
        <begin position="331"/>
        <end position="389"/>
    </location>
</feature>
<protein>
    <submittedName>
        <fullName evidence="4">Helix-turn-helix domain-containing protein</fullName>
    </submittedName>
</protein>
<dbReference type="Pfam" id="PF13556">
    <property type="entry name" value="HTH_30"/>
    <property type="match status" value="1"/>
</dbReference>
<dbReference type="InterPro" id="IPR042070">
    <property type="entry name" value="PucR_C-HTH_sf"/>
</dbReference>
<feature type="domain" description="PucR-like N-terminal" evidence="3">
    <location>
        <begin position="16"/>
        <end position="177"/>
    </location>
</feature>
<keyword evidence="5" id="KW-1185">Reference proteome</keyword>
<dbReference type="InterPro" id="IPR051448">
    <property type="entry name" value="CdaR-like_regulators"/>
</dbReference>
<dbReference type="Proteomes" id="UP001569963">
    <property type="component" value="Unassembled WGS sequence"/>
</dbReference>
<evidence type="ECO:0000256" key="1">
    <source>
        <dbReference type="SAM" id="MobiDB-lite"/>
    </source>
</evidence>
<accession>A0ABV4Q7E5</accession>
<dbReference type="Pfam" id="PF25906">
    <property type="entry name" value="PucR-like_N"/>
    <property type="match status" value="1"/>
</dbReference>
<gene>
    <name evidence="4" type="ORF">SM611_06495</name>
</gene>